<accession>A0A532V6C6</accession>
<evidence type="ECO:0000259" key="3">
    <source>
        <dbReference type="Pfam" id="PF08126"/>
    </source>
</evidence>
<dbReference type="Gene3D" id="3.40.50.10390">
    <property type="entry name" value="Gingipain r, domain 1"/>
    <property type="match status" value="1"/>
</dbReference>
<proteinExistence type="predicted"/>
<dbReference type="InterPro" id="IPR026444">
    <property type="entry name" value="Secre_tail"/>
</dbReference>
<evidence type="ECO:0000259" key="2">
    <source>
        <dbReference type="Pfam" id="PF01364"/>
    </source>
</evidence>
<organism evidence="4 5">
    <name type="scientific">candidate division TA06 bacterium B3_TA06</name>
    <dbReference type="NCBI Taxonomy" id="2012487"/>
    <lineage>
        <taxon>Bacteria</taxon>
        <taxon>Bacteria division TA06</taxon>
    </lineage>
</organism>
<protein>
    <recommendedName>
        <fullName evidence="6">Gingipain domain-containing protein</fullName>
    </recommendedName>
</protein>
<evidence type="ECO:0000313" key="4">
    <source>
        <dbReference type="EMBL" id="TKJ42741.1"/>
    </source>
</evidence>
<reference evidence="4 5" key="1">
    <citation type="submission" date="2017-06" db="EMBL/GenBank/DDBJ databases">
        <title>Novel microbial phyla capable of carbon fixation and sulfur reduction in deep-sea sediments.</title>
        <authorList>
            <person name="Huang J."/>
            <person name="Baker B."/>
            <person name="Wang Y."/>
        </authorList>
    </citation>
    <scope>NUCLEOTIDE SEQUENCE [LARGE SCALE GENOMIC DNA]</scope>
    <source>
        <strain evidence="4">B3_TA06</strain>
    </source>
</reference>
<keyword evidence="1" id="KW-0732">Signal</keyword>
<dbReference type="GO" id="GO:0004197">
    <property type="term" value="F:cysteine-type endopeptidase activity"/>
    <property type="evidence" value="ECO:0007669"/>
    <property type="project" value="InterPro"/>
</dbReference>
<dbReference type="InterPro" id="IPR001769">
    <property type="entry name" value="Gingipain"/>
</dbReference>
<dbReference type="Gene3D" id="2.60.40.3800">
    <property type="match status" value="1"/>
</dbReference>
<dbReference type="GO" id="GO:0006508">
    <property type="term" value="P:proteolysis"/>
    <property type="evidence" value="ECO:0007669"/>
    <property type="project" value="InterPro"/>
</dbReference>
<dbReference type="Proteomes" id="UP000317778">
    <property type="component" value="Unassembled WGS sequence"/>
</dbReference>
<dbReference type="InterPro" id="IPR012600">
    <property type="entry name" value="Propeptide_C25"/>
</dbReference>
<dbReference type="Gene3D" id="3.40.50.1460">
    <property type="match status" value="1"/>
</dbReference>
<dbReference type="InterPro" id="IPR038490">
    <property type="entry name" value="Gingipain_propep_sf"/>
</dbReference>
<dbReference type="Pfam" id="PF08126">
    <property type="entry name" value="Propeptide_C25"/>
    <property type="match status" value="1"/>
</dbReference>
<comment type="caution">
    <text evidence="4">The sequence shown here is derived from an EMBL/GenBank/DDBJ whole genome shotgun (WGS) entry which is preliminary data.</text>
</comment>
<name>A0A532V6C6_UNCT6</name>
<evidence type="ECO:0008006" key="6">
    <source>
        <dbReference type="Google" id="ProtNLM"/>
    </source>
</evidence>
<evidence type="ECO:0000256" key="1">
    <source>
        <dbReference type="ARBA" id="ARBA00022729"/>
    </source>
</evidence>
<dbReference type="EMBL" id="NJBO01000009">
    <property type="protein sequence ID" value="TKJ42741.1"/>
    <property type="molecule type" value="Genomic_DNA"/>
</dbReference>
<sequence length="748" mass="84310">MYMIKILIFFGLLVPLTLPPSVVAAEEIPLCSQEGSMVFALDMPSFEFVTLENGETRIIMEGASYRQVPGYPRLPKLTYTFALPPAGEVVEVEVRGARFPLEGTYLIEASPPRLPRSASVDVTEKLYSIYEENRVRVYSGEEKLSEELGKINAKAERREYSLVTVTLCPFFYDPVSGALSAASDVTVRIDYAPVSEEHVQFIESFMEKGTLYEDVPECIYNKEQAREWYRPSERLLASPRMIILTTDDLKPHVNRYVSWRESTGFDVRVVTLEEITESTEGVDTQQKIRNWLREHAADYHYLLIIGHHWDIPMRTLTLFNNNDDPFNNPDIAPHPSDIYYGDLSKPDFESWDIDGDGYYGEIEDWEGTGDVMDEPDLEMELHMGRINTLLAQKISNTLERTWLFEDSKDLTYKKRSVLAAGILFYFSLEDKDDGGAWFMEYLMDSRVLTPSLATTLYEKEGDNPSDYDCDLPLTQDNLVATLANADVGIFVENNHGVSDRFVRCVWYDDNEDGEAQDSELDWPPGLTSGDAPNLNHTNPNVAFLMSCLNGKPETGTCLAQALLNEGSVGVVAHTRAAWGSFWEEPGDEGDYDLFYYQLKAYLAENNTYDYVIGDAVSAGRAQYWNQVNWFGDYYNAYGQVLYGDPALRHMGREGTIPTAVAETIAEKTPTALNVNADHVVRFSLPEPTDVRIEVWDAAGRKVQTLLEDHSSAGTHTLSWDSSGLPSGAYFITLRTKAITRTAKAVVIQ</sequence>
<dbReference type="SUPFAM" id="SSF52129">
    <property type="entry name" value="Caspase-like"/>
    <property type="match status" value="1"/>
</dbReference>
<dbReference type="NCBIfam" id="TIGR04183">
    <property type="entry name" value="Por_Secre_tail"/>
    <property type="match status" value="1"/>
</dbReference>
<gene>
    <name evidence="4" type="ORF">CEE36_06565</name>
</gene>
<dbReference type="Pfam" id="PF01364">
    <property type="entry name" value="Peptidase_C25"/>
    <property type="match status" value="1"/>
</dbReference>
<feature type="domain" description="Gingipain propeptide" evidence="3">
    <location>
        <begin position="30"/>
        <end position="194"/>
    </location>
</feature>
<dbReference type="AlphaFoldDB" id="A0A532V6C6"/>
<dbReference type="Gene3D" id="2.60.40.4070">
    <property type="match status" value="1"/>
</dbReference>
<dbReference type="InterPro" id="IPR029031">
    <property type="entry name" value="Gingipain_N_sf"/>
</dbReference>
<feature type="domain" description="Gingipain" evidence="2">
    <location>
        <begin position="241"/>
        <end position="648"/>
    </location>
</feature>
<evidence type="ECO:0000313" key="5">
    <source>
        <dbReference type="Proteomes" id="UP000317778"/>
    </source>
</evidence>
<dbReference type="InterPro" id="IPR029030">
    <property type="entry name" value="Caspase-like_dom_sf"/>
</dbReference>